<dbReference type="Proteomes" id="UP000051952">
    <property type="component" value="Unassembled WGS sequence"/>
</dbReference>
<dbReference type="VEuPathDB" id="TriTrypDB:BSAL_65735"/>
<proteinExistence type="predicted"/>
<feature type="transmembrane region" description="Helical" evidence="2">
    <location>
        <begin position="182"/>
        <end position="202"/>
    </location>
</feature>
<evidence type="ECO:0000313" key="3">
    <source>
        <dbReference type="EMBL" id="CUF78872.1"/>
    </source>
</evidence>
<dbReference type="OrthoDB" id="263382at2759"/>
<sequence length="279" mass="31111">MRTLQRLWMNRVPVMLQAVPIATWMPRHSSSPASNNNSNSSSANDRPTDASTSSTPSSLPSVISNTPPPSSSPSATLIVGKTKRQQPSPNSSGDPSSSASSRHNSEQNDPSFGGTTDGTVSSIRSGGAALKVKRRGPWGAMQLRDSWSEDAMSKRDNENMGRRIQAEYRFHPHEQQRQQLRYIGVLVVPALILGILCGYYYIAGKMLWHGDPQYVLNMVRMADCSPRSKFYPYRQEGQDELPPHIANYRFEKMKEQRELERLAAADAEILQRAIHMVRA</sequence>
<keyword evidence="2" id="KW-0472">Membrane</keyword>
<feature type="region of interest" description="Disordered" evidence="1">
    <location>
        <begin position="27"/>
        <end position="135"/>
    </location>
</feature>
<keyword evidence="2" id="KW-1133">Transmembrane helix</keyword>
<feature type="compositionally biased region" description="Low complexity" evidence="1">
    <location>
        <begin position="29"/>
        <end position="64"/>
    </location>
</feature>
<keyword evidence="4" id="KW-1185">Reference proteome</keyword>
<accession>A0A0S4IT91</accession>
<evidence type="ECO:0000313" key="4">
    <source>
        <dbReference type="Proteomes" id="UP000051952"/>
    </source>
</evidence>
<evidence type="ECO:0000256" key="2">
    <source>
        <dbReference type="SAM" id="Phobius"/>
    </source>
</evidence>
<keyword evidence="2 3" id="KW-0812">Transmembrane</keyword>
<feature type="compositionally biased region" description="Polar residues" evidence="1">
    <location>
        <begin position="107"/>
        <end position="124"/>
    </location>
</feature>
<dbReference type="AlphaFoldDB" id="A0A0S4IT91"/>
<feature type="compositionally biased region" description="Low complexity" evidence="1">
    <location>
        <begin position="87"/>
        <end position="101"/>
    </location>
</feature>
<reference evidence="4" key="1">
    <citation type="submission" date="2015-09" db="EMBL/GenBank/DDBJ databases">
        <authorList>
            <consortium name="Pathogen Informatics"/>
        </authorList>
    </citation>
    <scope>NUCLEOTIDE SEQUENCE [LARGE SCALE GENOMIC DNA]</scope>
    <source>
        <strain evidence="4">Lake Konstanz</strain>
    </source>
</reference>
<evidence type="ECO:0000256" key="1">
    <source>
        <dbReference type="SAM" id="MobiDB-lite"/>
    </source>
</evidence>
<dbReference type="OMA" id="HIANYRF"/>
<gene>
    <name evidence="3" type="ORF">BSAL_65735</name>
</gene>
<organism evidence="3 4">
    <name type="scientific">Bodo saltans</name>
    <name type="common">Flagellated protozoan</name>
    <dbReference type="NCBI Taxonomy" id="75058"/>
    <lineage>
        <taxon>Eukaryota</taxon>
        <taxon>Discoba</taxon>
        <taxon>Euglenozoa</taxon>
        <taxon>Kinetoplastea</taxon>
        <taxon>Metakinetoplastina</taxon>
        <taxon>Eubodonida</taxon>
        <taxon>Bodonidae</taxon>
        <taxon>Bodo</taxon>
    </lineage>
</organism>
<dbReference type="EMBL" id="CYKH01000406">
    <property type="protein sequence ID" value="CUF78872.1"/>
    <property type="molecule type" value="Genomic_DNA"/>
</dbReference>
<name>A0A0S4IT91_BODSA</name>
<protein>
    <submittedName>
        <fullName evidence="3">Transmembrane protein, putative</fullName>
    </submittedName>
</protein>